<proteinExistence type="predicted"/>
<keyword evidence="2" id="KW-1185">Reference proteome</keyword>
<dbReference type="KEGG" id="nch:A0U93_08150"/>
<organism evidence="1 2">
    <name type="scientific">Neoasaia chiangmaiensis</name>
    <dbReference type="NCBI Taxonomy" id="320497"/>
    <lineage>
        <taxon>Bacteria</taxon>
        <taxon>Pseudomonadati</taxon>
        <taxon>Pseudomonadota</taxon>
        <taxon>Alphaproteobacteria</taxon>
        <taxon>Acetobacterales</taxon>
        <taxon>Acetobacteraceae</taxon>
        <taxon>Neoasaia</taxon>
    </lineage>
</organism>
<sequence>MDWLSLQRQYATPPGLPARAGRLLSLSRVLWGTQYDVLPNPFARERSGAGEYIPLSQRRPSVRTNLCRTVVDESVSLLFGDTHWPSVVCSDGRTATCLTDFARDVGLASLMTDAAIRGSVGSVAILFEVAGHVPRLSVLDTAYLTPRWDALRGTLCEVVERYQVQGRDLAAQGYAIAPDTLGAWFWWQRVWTDDECIVFRPSAVGEVAEGRDAARSVRHGLGFVPIVWIRNLASGGMGEPDGECTFERAIDTVIEADYLLSQAGRGLKYGSDPTLVLKTGGFSDGAVRQGGAASALTLPPEGDAKLLEINGNAAGAVLSHYRELRQLVLEQLHGNRAHGDRVSAGQSGRAMEMMCQPLIWLADRLRHAYGEGGLLPLYRMVCRFSAALDGGLRLGGVLVRDLDPGGLSLHWPPWFAPSEPELLSLAQGLVAAWRGGILSRETAARLYANATGNPDPAAEWRRVCASMPEGAVMDDERGENE</sequence>
<dbReference type="Proteomes" id="UP000188604">
    <property type="component" value="Chromosome"/>
</dbReference>
<dbReference type="EMBL" id="CP014691">
    <property type="protein sequence ID" value="AQS87918.1"/>
    <property type="molecule type" value="Genomic_DNA"/>
</dbReference>
<evidence type="ECO:0000313" key="2">
    <source>
        <dbReference type="Proteomes" id="UP000188604"/>
    </source>
</evidence>
<gene>
    <name evidence="1" type="ORF">A0U93_08150</name>
</gene>
<protein>
    <submittedName>
        <fullName evidence="1">Portal protein</fullName>
    </submittedName>
</protein>
<dbReference type="STRING" id="320497.A0U93_08150"/>
<accession>A0A1U9KQ36</accession>
<reference evidence="1 2" key="1">
    <citation type="submission" date="2016-03" db="EMBL/GenBank/DDBJ databases">
        <title>Acetic acid bacteria sequencing.</title>
        <authorList>
            <person name="Brandt J."/>
            <person name="Jakob F."/>
            <person name="Vogel R.F."/>
        </authorList>
    </citation>
    <scope>NUCLEOTIDE SEQUENCE [LARGE SCALE GENOMIC DNA]</scope>
    <source>
        <strain evidence="1 2">NBRC 101099</strain>
    </source>
</reference>
<dbReference type="OrthoDB" id="7240946at2"/>
<dbReference type="RefSeq" id="WP_077806926.1">
    <property type="nucleotide sequence ID" value="NZ_BJXS01000007.1"/>
</dbReference>
<evidence type="ECO:0000313" key="1">
    <source>
        <dbReference type="EMBL" id="AQS87918.1"/>
    </source>
</evidence>
<dbReference type="AlphaFoldDB" id="A0A1U9KQ36"/>
<name>A0A1U9KQ36_9PROT</name>